<proteinExistence type="predicted"/>
<evidence type="ECO:0000259" key="1">
    <source>
        <dbReference type="Pfam" id="PF00884"/>
    </source>
</evidence>
<dbReference type="OrthoDB" id="102174at2157"/>
<dbReference type="KEGG" id="hsn:DV733_11225"/>
<accession>A0A4D6HD91</accession>
<name>A0A4D6HD91_9EURY</name>
<dbReference type="PANTHER" id="PTHR43751">
    <property type="entry name" value="SULFATASE"/>
    <property type="match status" value="1"/>
</dbReference>
<dbReference type="STRING" id="1457250.GCA_000755225_00645"/>
<dbReference type="CDD" id="cd16148">
    <property type="entry name" value="sulfatase_like"/>
    <property type="match status" value="1"/>
</dbReference>
<dbReference type="SUPFAM" id="SSF53649">
    <property type="entry name" value="Alkaline phosphatase-like"/>
    <property type="match status" value="1"/>
</dbReference>
<sequence>MTSKPNILLFSIDSLRRDFCTVYNESEKTTPFLSSFSNDCHVFQKAISPSIWTLAVHTSLFTGLYPREHSINDKDQILGDHPTIAELATKAGYTAKSFGFNGWLRQGATLRGWEHTKTDPWPLPDGLGHYAKKIYNNLSRRTFTHKPEDEHTISKALDEIREINEPFSMFVHLQGAHYKYRPNYTAYRRFSDGGRRMMYSCSKKQQKVYNSKVGRYIQNDMTQSEREEVLNMYRGEISIIDDLLSDFINTFREQRPEEYENTIIVLFSDHGELFGEDGIYGHNFSMNDGLIRVPLIIYDPINAIDECSQESIVQLNDLYPTLSRICGFDAPGTNSTDLNDDREYAFVHYEAAQSMYANMLGEMKEKNIHKDKIPPRELYSIWKNENTKRVLDPNQNKLDKDDILVSRLNDHLQSLDRLQRRGNETASDEVLDNLREMGYL</sequence>
<dbReference type="InterPro" id="IPR017850">
    <property type="entry name" value="Alkaline_phosphatase_core_sf"/>
</dbReference>
<dbReference type="AlphaFoldDB" id="A0A4D6HD91"/>
<dbReference type="InterPro" id="IPR052701">
    <property type="entry name" value="GAG_Ulvan_Degrading_Sulfatases"/>
</dbReference>
<evidence type="ECO:0000313" key="3">
    <source>
        <dbReference type="Proteomes" id="UP000296706"/>
    </source>
</evidence>
<dbReference type="GeneID" id="39848443"/>
<organism evidence="2 3">
    <name type="scientific">Halapricum salinum</name>
    <dbReference type="NCBI Taxonomy" id="1457250"/>
    <lineage>
        <taxon>Archaea</taxon>
        <taxon>Methanobacteriati</taxon>
        <taxon>Methanobacteriota</taxon>
        <taxon>Stenosarchaea group</taxon>
        <taxon>Halobacteria</taxon>
        <taxon>Halobacteriales</taxon>
        <taxon>Haloarculaceae</taxon>
        <taxon>Halapricum</taxon>
    </lineage>
</organism>
<dbReference type="EMBL" id="CP031310">
    <property type="protein sequence ID" value="QCC51770.1"/>
    <property type="molecule type" value="Genomic_DNA"/>
</dbReference>
<feature type="domain" description="Sulfatase N-terminal" evidence="1">
    <location>
        <begin position="5"/>
        <end position="325"/>
    </location>
</feature>
<dbReference type="Pfam" id="PF00884">
    <property type="entry name" value="Sulfatase"/>
    <property type="match status" value="1"/>
</dbReference>
<dbReference type="RefSeq" id="WP_079979500.1">
    <property type="nucleotide sequence ID" value="NZ_CP031310.1"/>
</dbReference>
<dbReference type="Proteomes" id="UP000296706">
    <property type="component" value="Chromosome"/>
</dbReference>
<gene>
    <name evidence="2" type="ORF">DV733_11225</name>
</gene>
<dbReference type="InterPro" id="IPR000917">
    <property type="entry name" value="Sulfatase_N"/>
</dbReference>
<evidence type="ECO:0000313" key="2">
    <source>
        <dbReference type="EMBL" id="QCC51770.1"/>
    </source>
</evidence>
<dbReference type="PANTHER" id="PTHR43751:SF3">
    <property type="entry name" value="SULFATASE N-TERMINAL DOMAIN-CONTAINING PROTEIN"/>
    <property type="match status" value="1"/>
</dbReference>
<reference evidence="2 3" key="1">
    <citation type="journal article" date="2019" name="Nat. Commun.">
        <title>A new type of DNA phosphorothioation-based antiviral system in archaea.</title>
        <authorList>
            <person name="Xiong L."/>
            <person name="Liu S."/>
            <person name="Chen S."/>
            <person name="Xiao Y."/>
            <person name="Zhu B."/>
            <person name="Gao Y."/>
            <person name="Zhang Y."/>
            <person name="Chen B."/>
            <person name="Luo J."/>
            <person name="Deng Z."/>
            <person name="Chen X."/>
            <person name="Wang L."/>
            <person name="Chen S."/>
        </authorList>
    </citation>
    <scope>NUCLEOTIDE SEQUENCE [LARGE SCALE GENOMIC DNA]</scope>
    <source>
        <strain evidence="2 3">CBA1105</strain>
    </source>
</reference>
<dbReference type="Gene3D" id="3.40.720.10">
    <property type="entry name" value="Alkaline Phosphatase, subunit A"/>
    <property type="match status" value="1"/>
</dbReference>
<keyword evidence="3" id="KW-1185">Reference proteome</keyword>
<protein>
    <recommendedName>
        <fullName evidence="1">Sulfatase N-terminal domain-containing protein</fullName>
    </recommendedName>
</protein>